<dbReference type="Proteomes" id="UP000515151">
    <property type="component" value="Chromosome 4"/>
</dbReference>
<gene>
    <name evidence="7" type="primary">LOC116203456</name>
    <name evidence="4" type="ORF">CDL15_Pgr004360</name>
</gene>
<dbReference type="GeneID" id="116203456"/>
<dbReference type="Proteomes" id="UP000197138">
    <property type="component" value="Unassembled WGS sequence"/>
</dbReference>
<evidence type="ECO:0000313" key="7">
    <source>
        <dbReference type="RefSeq" id="XP_031391048.1"/>
    </source>
</evidence>
<keyword evidence="2" id="KW-0217">Developmental protein</keyword>
<dbReference type="GO" id="GO:0009733">
    <property type="term" value="P:response to auxin"/>
    <property type="evidence" value="ECO:0007669"/>
    <property type="project" value="InterPro"/>
</dbReference>
<comment type="similarity">
    <text evidence="1">Belongs to the ARG7 family.</text>
</comment>
<evidence type="ECO:0000256" key="2">
    <source>
        <dbReference type="ARBA" id="ARBA00022473"/>
    </source>
</evidence>
<dbReference type="InterPro" id="IPR003676">
    <property type="entry name" value="SAUR_fam"/>
</dbReference>
<dbReference type="RefSeq" id="XP_031391048.1">
    <property type="nucleotide sequence ID" value="XM_031535188.1"/>
</dbReference>
<evidence type="ECO:0000256" key="3">
    <source>
        <dbReference type="ARBA" id="ARBA00022604"/>
    </source>
</evidence>
<reference evidence="7" key="4">
    <citation type="submission" date="2025-04" db="UniProtKB">
        <authorList>
            <consortium name="RefSeq"/>
        </authorList>
    </citation>
    <scope>IDENTIFICATION</scope>
    <source>
        <tissue evidence="7">Leaf</tissue>
    </source>
</reference>
<dbReference type="EMBL" id="MTKT01001810">
    <property type="protein sequence ID" value="OWM83929.1"/>
    <property type="molecule type" value="Genomic_DNA"/>
</dbReference>
<reference evidence="5" key="1">
    <citation type="journal article" date="2017" name="Plant J.">
        <title>The pomegranate (Punica granatum L.) genome and the genomics of punicalagin biosynthesis.</title>
        <authorList>
            <person name="Qin G."/>
            <person name="Xu C."/>
            <person name="Ming R."/>
            <person name="Tang H."/>
            <person name="Guyot R."/>
            <person name="Kramer E.M."/>
            <person name="Hu Y."/>
            <person name="Yi X."/>
            <person name="Qi Y."/>
            <person name="Xu X."/>
            <person name="Gao Z."/>
            <person name="Pan H."/>
            <person name="Jian J."/>
            <person name="Tian Y."/>
            <person name="Yue Z."/>
            <person name="Xu Y."/>
        </authorList>
    </citation>
    <scope>NUCLEOTIDE SEQUENCE [LARGE SCALE GENOMIC DNA]</scope>
    <source>
        <strain evidence="5">cv. Dabenzi</strain>
    </source>
</reference>
<organism evidence="4 5">
    <name type="scientific">Punica granatum</name>
    <name type="common">Pomegranate</name>
    <dbReference type="NCBI Taxonomy" id="22663"/>
    <lineage>
        <taxon>Eukaryota</taxon>
        <taxon>Viridiplantae</taxon>
        <taxon>Streptophyta</taxon>
        <taxon>Embryophyta</taxon>
        <taxon>Tracheophyta</taxon>
        <taxon>Spermatophyta</taxon>
        <taxon>Magnoliopsida</taxon>
        <taxon>eudicotyledons</taxon>
        <taxon>Gunneridae</taxon>
        <taxon>Pentapetalae</taxon>
        <taxon>rosids</taxon>
        <taxon>malvids</taxon>
        <taxon>Myrtales</taxon>
        <taxon>Lythraceae</taxon>
        <taxon>Punica</taxon>
    </lineage>
</organism>
<dbReference type="Pfam" id="PF02519">
    <property type="entry name" value="Auxin_inducible"/>
    <property type="match status" value="1"/>
</dbReference>
<dbReference type="AlphaFoldDB" id="A0A218XGW9"/>
<evidence type="ECO:0000313" key="6">
    <source>
        <dbReference type="Proteomes" id="UP000515151"/>
    </source>
</evidence>
<keyword evidence="6" id="KW-1185">Reference proteome</keyword>
<dbReference type="PANTHER" id="PTHR31929">
    <property type="entry name" value="SAUR-LIKE AUXIN-RESPONSIVE PROTEIN FAMILY-RELATED"/>
    <property type="match status" value="1"/>
</dbReference>
<evidence type="ECO:0000256" key="1">
    <source>
        <dbReference type="ARBA" id="ARBA00006974"/>
    </source>
</evidence>
<name>A0A218XGW9_PUNGR</name>
<sequence length="169" mass="19048">MSAGRQSHVISRACAGVAIRKQRSQSFFHSFYIALSLLTHSLPKPNLQNPRIELTSPCKQLLFRSVLSKAFHHNPMAIRFPKIASYAKQMVRHRILLSPEGSEVPKGHFPVYVGETLRKRYAVPISFLKMASFQSLLSQAEEEFGFDHPMGGVTIPCKEEDFISLNCGF</sequence>
<reference evidence="4" key="2">
    <citation type="submission" date="2017-06" db="EMBL/GenBank/DDBJ databases">
        <title>The pomegranate genome and the genomics of punicalagin biosynthesis.</title>
        <authorList>
            <person name="Xu C."/>
        </authorList>
    </citation>
    <scope>NUCLEOTIDE SEQUENCE [LARGE SCALE GENOMIC DNA]</scope>
    <source>
        <tissue evidence="4">Fresh leaf</tissue>
    </source>
</reference>
<reference evidence="6" key="3">
    <citation type="journal article" date="2020" name="Plant Biotechnol. J.">
        <title>The pomegranate (Punica granatum L.) draft genome dissects genetic divergence between soft- and hard-seeded cultivars.</title>
        <authorList>
            <person name="Luo X."/>
            <person name="Li H."/>
            <person name="Wu Z."/>
            <person name="Yao W."/>
            <person name="Zhao P."/>
            <person name="Cao D."/>
            <person name="Yu H."/>
            <person name="Li K."/>
            <person name="Poudel K."/>
            <person name="Zhao D."/>
            <person name="Zhang F."/>
            <person name="Xia X."/>
            <person name="Chen L."/>
            <person name="Wang Q."/>
            <person name="Jing D."/>
            <person name="Cao S."/>
        </authorList>
    </citation>
    <scope>NUCLEOTIDE SEQUENCE [LARGE SCALE GENOMIC DNA]</scope>
</reference>
<dbReference type="OrthoDB" id="625231at2759"/>
<proteinExistence type="inferred from homology"/>
<keyword evidence="3" id="KW-0341">Growth regulation</keyword>
<accession>A0A218XGW9</accession>
<evidence type="ECO:0000313" key="4">
    <source>
        <dbReference type="EMBL" id="OWM83929.1"/>
    </source>
</evidence>
<protein>
    <submittedName>
        <fullName evidence="7">Uncharacterized protein LOC116203456</fullName>
    </submittedName>
</protein>
<evidence type="ECO:0000313" key="5">
    <source>
        <dbReference type="Proteomes" id="UP000197138"/>
    </source>
</evidence>